<sequence length="119" mass="12997">MTDRSWRDRVIAECLAKPGAVEDYPFGDEVAVFKVAGRMFALVPLGASPPSVSLKCDPDLAEELRARHAAVTPGYHLNKRHWNTVVLDGSVPGEEVGELVDHSYDLVVAKLTRAQRSGL</sequence>
<name>A0A7X0L1S2_9ACTN</name>
<dbReference type="EMBL" id="JACHMQ010000001">
    <property type="protein sequence ID" value="MBB6398820.1"/>
    <property type="molecule type" value="Genomic_DNA"/>
</dbReference>
<dbReference type="InterPro" id="IPR007351">
    <property type="entry name" value="YjbR"/>
</dbReference>
<dbReference type="Gene3D" id="3.90.1150.30">
    <property type="match status" value="1"/>
</dbReference>
<comment type="caution">
    <text evidence="1">The sequence shown here is derived from an EMBL/GenBank/DDBJ whole genome shotgun (WGS) entry which is preliminary data.</text>
</comment>
<accession>A0A7X0L1S2</accession>
<dbReference type="InterPro" id="IPR038056">
    <property type="entry name" value="YjbR-like_sf"/>
</dbReference>
<dbReference type="PANTHER" id="PTHR35145:SF1">
    <property type="entry name" value="CYTOPLASMIC PROTEIN"/>
    <property type="match status" value="1"/>
</dbReference>
<evidence type="ECO:0000313" key="2">
    <source>
        <dbReference type="Proteomes" id="UP000546324"/>
    </source>
</evidence>
<gene>
    <name evidence="1" type="ORF">BKA00_005734</name>
</gene>
<dbReference type="InterPro" id="IPR058532">
    <property type="entry name" value="YjbR/MT2646/Rv2570-like"/>
</dbReference>
<dbReference type="GO" id="GO:0003677">
    <property type="term" value="F:DNA binding"/>
    <property type="evidence" value="ECO:0007669"/>
    <property type="project" value="UniProtKB-KW"/>
</dbReference>
<dbReference type="Proteomes" id="UP000546324">
    <property type="component" value="Unassembled WGS sequence"/>
</dbReference>
<dbReference type="Pfam" id="PF04237">
    <property type="entry name" value="YjbR"/>
    <property type="match status" value="1"/>
</dbReference>
<dbReference type="AlphaFoldDB" id="A0A7X0L1S2"/>
<evidence type="ECO:0000313" key="1">
    <source>
        <dbReference type="EMBL" id="MBB6398820.1"/>
    </source>
</evidence>
<proteinExistence type="predicted"/>
<dbReference type="PANTHER" id="PTHR35145">
    <property type="entry name" value="CYTOPLASMIC PROTEIN-RELATED"/>
    <property type="match status" value="1"/>
</dbReference>
<organism evidence="1 2">
    <name type="scientific">Actinomadura coerulea</name>
    <dbReference type="NCBI Taxonomy" id="46159"/>
    <lineage>
        <taxon>Bacteria</taxon>
        <taxon>Bacillati</taxon>
        <taxon>Actinomycetota</taxon>
        <taxon>Actinomycetes</taxon>
        <taxon>Streptosporangiales</taxon>
        <taxon>Thermomonosporaceae</taxon>
        <taxon>Actinomadura</taxon>
    </lineage>
</organism>
<protein>
    <submittedName>
        <fullName evidence="1">Putative DNA-binding protein (MmcQ/YjbR family)</fullName>
    </submittedName>
</protein>
<dbReference type="RefSeq" id="WP_185030130.1">
    <property type="nucleotide sequence ID" value="NZ_JACHMQ010000001.1"/>
</dbReference>
<keyword evidence="2" id="KW-1185">Reference proteome</keyword>
<keyword evidence="1" id="KW-0238">DNA-binding</keyword>
<dbReference type="SUPFAM" id="SSF142906">
    <property type="entry name" value="YjbR-like"/>
    <property type="match status" value="1"/>
</dbReference>
<reference evidence="1 2" key="1">
    <citation type="submission" date="2020-08" db="EMBL/GenBank/DDBJ databases">
        <title>Sequencing the genomes of 1000 actinobacteria strains.</title>
        <authorList>
            <person name="Klenk H.-P."/>
        </authorList>
    </citation>
    <scope>NUCLEOTIDE SEQUENCE [LARGE SCALE GENOMIC DNA]</scope>
    <source>
        <strain evidence="1 2">DSM 43675</strain>
    </source>
</reference>